<protein>
    <submittedName>
        <fullName evidence="2">DUF484 family protein</fullName>
    </submittedName>
</protein>
<gene>
    <name evidence="2" type="ORF">ACGRQ9_00340</name>
</gene>
<dbReference type="EMBL" id="JBIHSN010000002">
    <property type="protein sequence ID" value="MFH0263997.1"/>
    <property type="molecule type" value="Genomic_DNA"/>
</dbReference>
<organism evidence="2 3">
    <name type="scientific">Vibrio rumoiensis</name>
    <dbReference type="NCBI Taxonomy" id="76258"/>
    <lineage>
        <taxon>Bacteria</taxon>
        <taxon>Pseudomonadati</taxon>
        <taxon>Pseudomonadota</taxon>
        <taxon>Gammaproteobacteria</taxon>
        <taxon>Vibrionales</taxon>
        <taxon>Vibrionaceae</taxon>
        <taxon>Vibrio</taxon>
    </lineage>
</organism>
<comment type="caution">
    <text evidence="2">The sequence shown here is derived from an EMBL/GenBank/DDBJ whole genome shotgun (WGS) entry which is preliminary data.</text>
</comment>
<proteinExistence type="predicted"/>
<feature type="coiled-coil region" evidence="1">
    <location>
        <begin position="42"/>
        <end position="69"/>
    </location>
</feature>
<evidence type="ECO:0000256" key="1">
    <source>
        <dbReference type="SAM" id="Coils"/>
    </source>
</evidence>
<sequence>MQPDHLTAETVAEYLKDNPDFFLHRPELVDRLAISHQHQGAVSLVEVQMRRQRQRIEELEEDITQMMSLAAKNDRTFHQLMDLQKSLLACQSIAALDQEIMQYSRKIGLKSHLLLLDHAKTDWHLSSETYKRFVTNHLNGKDAYLGRLNRQDRYALFGGDRFANNEMSELGSYVILPLAAHNKKLGLLAFSSQEGGHFQPEMDTLFLRHLTELVTFMVQLLDEQVESSELETLSCANES</sequence>
<dbReference type="Pfam" id="PF04340">
    <property type="entry name" value="DUF484"/>
    <property type="match status" value="1"/>
</dbReference>
<dbReference type="InterPro" id="IPR029016">
    <property type="entry name" value="GAF-like_dom_sf"/>
</dbReference>
<dbReference type="InterPro" id="IPR007435">
    <property type="entry name" value="DUF484"/>
</dbReference>
<dbReference type="Proteomes" id="UP001607151">
    <property type="component" value="Unassembled WGS sequence"/>
</dbReference>
<dbReference type="PANTHER" id="PTHR38765">
    <property type="entry name" value="DUF484 DOMAIN-CONTAINING PROTEIN"/>
    <property type="match status" value="1"/>
</dbReference>
<keyword evidence="3" id="KW-1185">Reference proteome</keyword>
<name>A0ABW7IQU1_9VIBR</name>
<accession>A0ABW7IQU1</accession>
<dbReference type="RefSeq" id="WP_089138040.1">
    <property type="nucleotide sequence ID" value="NZ_AP018685.1"/>
</dbReference>
<reference evidence="2 3" key="1">
    <citation type="submission" date="2024-10" db="EMBL/GenBank/DDBJ databases">
        <authorList>
            <person name="Yibar A."/>
            <person name="Saticioglu I.B."/>
            <person name="Duman M."/>
            <person name="Ajmi N."/>
            <person name="Gurler F."/>
            <person name="Ay H."/>
            <person name="Onuk E."/>
            <person name="Guler S."/>
            <person name="Romalde J.L."/>
        </authorList>
    </citation>
    <scope>NUCLEOTIDE SEQUENCE [LARGE SCALE GENOMIC DNA]</scope>
    <source>
        <strain evidence="2 3">14-MA-B</strain>
    </source>
</reference>
<dbReference type="Gene3D" id="3.30.450.40">
    <property type="match status" value="1"/>
</dbReference>
<keyword evidence="1" id="KW-0175">Coiled coil</keyword>
<evidence type="ECO:0000313" key="2">
    <source>
        <dbReference type="EMBL" id="MFH0263997.1"/>
    </source>
</evidence>
<dbReference type="PANTHER" id="PTHR38765:SF1">
    <property type="entry name" value="DUF484 DOMAIN-CONTAINING PROTEIN"/>
    <property type="match status" value="1"/>
</dbReference>
<evidence type="ECO:0000313" key="3">
    <source>
        <dbReference type="Proteomes" id="UP001607151"/>
    </source>
</evidence>